<comment type="caution">
    <text evidence="2">The sequence shown here is derived from an EMBL/GenBank/DDBJ whole genome shotgun (WGS) entry which is preliminary data.</text>
</comment>
<evidence type="ECO:0000313" key="2">
    <source>
        <dbReference type="EMBL" id="OGM30081.1"/>
    </source>
</evidence>
<sequence>MEDFPMAPKKDVNKSDRPAPRPQVSHNLHELQGGSGGGVRTRNLPVFVDGIEAVDDEAGYRHAQSARPTI</sequence>
<evidence type="ECO:0000256" key="1">
    <source>
        <dbReference type="SAM" id="MobiDB-lite"/>
    </source>
</evidence>
<protein>
    <submittedName>
        <fullName evidence="2">Uncharacterized protein</fullName>
    </submittedName>
</protein>
<dbReference type="AlphaFoldDB" id="A0A1F7YRY4"/>
<feature type="region of interest" description="Disordered" evidence="1">
    <location>
        <begin position="1"/>
        <end position="41"/>
    </location>
</feature>
<proteinExistence type="predicted"/>
<dbReference type="Proteomes" id="UP000177263">
    <property type="component" value="Unassembled WGS sequence"/>
</dbReference>
<evidence type="ECO:0000313" key="3">
    <source>
        <dbReference type="Proteomes" id="UP000177263"/>
    </source>
</evidence>
<dbReference type="EMBL" id="MGGM01000005">
    <property type="protein sequence ID" value="OGM30081.1"/>
    <property type="molecule type" value="Genomic_DNA"/>
</dbReference>
<dbReference type="STRING" id="1802500.A2801_03145"/>
<organism evidence="2 3">
    <name type="scientific">Candidatus Woesebacteria bacterium RIFCSPHIGHO2_01_FULL_41_10</name>
    <dbReference type="NCBI Taxonomy" id="1802500"/>
    <lineage>
        <taxon>Bacteria</taxon>
        <taxon>Candidatus Woeseibacteriota</taxon>
    </lineage>
</organism>
<feature type="compositionally biased region" description="Basic and acidic residues" evidence="1">
    <location>
        <begin position="8"/>
        <end position="19"/>
    </location>
</feature>
<accession>A0A1F7YRY4</accession>
<gene>
    <name evidence="2" type="ORF">A2801_03145</name>
</gene>
<name>A0A1F7YRY4_9BACT</name>
<reference evidence="2 3" key="1">
    <citation type="journal article" date="2016" name="Nat. Commun.">
        <title>Thousands of microbial genomes shed light on interconnected biogeochemical processes in an aquifer system.</title>
        <authorList>
            <person name="Anantharaman K."/>
            <person name="Brown C.T."/>
            <person name="Hug L.A."/>
            <person name="Sharon I."/>
            <person name="Castelle C.J."/>
            <person name="Probst A.J."/>
            <person name="Thomas B.C."/>
            <person name="Singh A."/>
            <person name="Wilkins M.J."/>
            <person name="Karaoz U."/>
            <person name="Brodie E.L."/>
            <person name="Williams K.H."/>
            <person name="Hubbard S.S."/>
            <person name="Banfield J.F."/>
        </authorList>
    </citation>
    <scope>NUCLEOTIDE SEQUENCE [LARGE SCALE GENOMIC DNA]</scope>
</reference>